<feature type="domain" description="Aldehyde oxidase/xanthine dehydrogenase a/b hammerhead" evidence="2">
    <location>
        <begin position="241"/>
        <end position="320"/>
    </location>
</feature>
<dbReference type="Gene3D" id="3.90.1170.50">
    <property type="entry name" value="Aldehyde oxidase/xanthine dehydrogenase, a/b hammerhead"/>
    <property type="match status" value="1"/>
</dbReference>
<evidence type="ECO:0000259" key="2">
    <source>
        <dbReference type="SMART" id="SM01008"/>
    </source>
</evidence>
<dbReference type="GO" id="GO:0047121">
    <property type="term" value="F:isoquinoline 1-oxidoreductase activity"/>
    <property type="evidence" value="ECO:0007669"/>
    <property type="project" value="UniProtKB-EC"/>
</dbReference>
<keyword evidence="1" id="KW-0812">Transmembrane</keyword>
<dbReference type="AlphaFoldDB" id="A0A7W6CHU3"/>
<keyword evidence="3" id="KW-0560">Oxidoreductase</keyword>
<dbReference type="InterPro" id="IPR008274">
    <property type="entry name" value="AldOxase/xan_DH_MoCoBD1"/>
</dbReference>
<dbReference type="PANTHER" id="PTHR47495">
    <property type="entry name" value="ALDEHYDE DEHYDROGENASE"/>
    <property type="match status" value="1"/>
</dbReference>
<sequence>MAITRRQWLIGAAAGGGLVVGWSLLPRHYAYPFPPEEGEYPFDAWLRIGKDGVVNVAIPQLEMGQGVMTVLAQIAAVELGADWRQVAVTPAPISALFPNLPLAASWAPLWAPIVAPLVADRHSWMVRRWAEDHRFMATGGGTSVTAYEEPLRKAAAGARAVLAMAAAARWGVKWEECEVSGGAVRHGGRSFGFGALVQDAAGLTPPDPPVLRPAPPAESPAALPGGAELAFPRLDAPAKVDGSWPFAGDIRLPDMLYAAIRHAPRGENIALGAHDAGRAHGVSGFVRMVEGPRWVAAVATDWWAAEQALAKIAPGFAVEKPLESADITKALDEALKGDDAHRMVAQADADGILGAHPQFSARYDIAPAVHATLETATATARLREGMVEVWAATHTPERARLAIARELAVPAHQVTLYPAAAGGSFDARFDARFAIQAAAIAQAVGKPVQLIWSRWQEHVAGLPRASMAVHVEARADTAGHVAAWRAKIAMPATMREFGLRMLSGASPTKAAKMQDRKDIMAMEGANPPYAIAHVAVDHAPVATGLPTGLMRGGPHGLHAFVSESFLDEIAAALGREPLSFRMGMLAGDPRMAACLQRVSALAEWNGGKDGSGAGLACHRMGAVGDGGCIAAIATARRSDAGVRVDRITAVADIGRIINADIARQQIEGGLIFGIGLALGASTGWEKGLPVLSRLGQLGLPLLADCPEVEVELIASGADPFDPGELGVAVAAPAIANALFSATGIRLRRLPLASDD</sequence>
<evidence type="ECO:0000313" key="3">
    <source>
        <dbReference type="EMBL" id="MBB3954904.1"/>
    </source>
</evidence>
<dbReference type="PANTHER" id="PTHR47495:SF2">
    <property type="entry name" value="ALDEHYDE DEHYDROGENASE"/>
    <property type="match status" value="1"/>
</dbReference>
<dbReference type="SUPFAM" id="SSF56003">
    <property type="entry name" value="Molybdenum cofactor-binding domain"/>
    <property type="match status" value="2"/>
</dbReference>
<dbReference type="SMART" id="SM01008">
    <property type="entry name" value="Ald_Xan_dh_C"/>
    <property type="match status" value="1"/>
</dbReference>
<dbReference type="InterPro" id="IPR012368">
    <property type="entry name" value="OxRdtase_Mopterin-bd_su_IorB"/>
</dbReference>
<dbReference type="InterPro" id="IPR052516">
    <property type="entry name" value="N-heterocyclic_Hydroxylase"/>
</dbReference>
<keyword evidence="1" id="KW-0472">Membrane</keyword>
<keyword evidence="1" id="KW-1133">Transmembrane helix</keyword>
<proteinExistence type="predicted"/>
<protein>
    <submittedName>
        <fullName evidence="3">Isoquinoline 1-oxidoreductase beta subunit</fullName>
        <ecNumber evidence="3">1.3.99.16</ecNumber>
    </submittedName>
</protein>
<dbReference type="InterPro" id="IPR000674">
    <property type="entry name" value="Ald_Oxase/Xan_DH_a/b"/>
</dbReference>
<feature type="transmembrane region" description="Helical" evidence="1">
    <location>
        <begin position="7"/>
        <end position="25"/>
    </location>
</feature>
<comment type="caution">
    <text evidence="3">The sequence shown here is derived from an EMBL/GenBank/DDBJ whole genome shotgun (WGS) entry which is preliminary data.</text>
</comment>
<dbReference type="Gene3D" id="3.30.365.10">
    <property type="entry name" value="Aldehyde oxidase/xanthine dehydrogenase, molybdopterin binding domain"/>
    <property type="match status" value="4"/>
</dbReference>
<dbReference type="PROSITE" id="PS51318">
    <property type="entry name" value="TAT"/>
    <property type="match status" value="1"/>
</dbReference>
<dbReference type="InterPro" id="IPR037165">
    <property type="entry name" value="AldOxase/xan_DH_Mopterin-bd_sf"/>
</dbReference>
<dbReference type="Pfam" id="PF02738">
    <property type="entry name" value="MoCoBD_1"/>
    <property type="match status" value="1"/>
</dbReference>
<name>A0A7W6CHU3_9SPHN</name>
<dbReference type="InterPro" id="IPR006311">
    <property type="entry name" value="TAT_signal"/>
</dbReference>
<dbReference type="PIRSF" id="PIRSF036389">
    <property type="entry name" value="IOR_B"/>
    <property type="match status" value="1"/>
</dbReference>
<keyword evidence="4" id="KW-1185">Reference proteome</keyword>
<organism evidence="3 4">
    <name type="scientific">Novosphingobium sediminicola</name>
    <dbReference type="NCBI Taxonomy" id="563162"/>
    <lineage>
        <taxon>Bacteria</taxon>
        <taxon>Pseudomonadati</taxon>
        <taxon>Pseudomonadota</taxon>
        <taxon>Alphaproteobacteria</taxon>
        <taxon>Sphingomonadales</taxon>
        <taxon>Sphingomonadaceae</taxon>
        <taxon>Novosphingobium</taxon>
    </lineage>
</organism>
<accession>A0A7W6CHU3</accession>
<evidence type="ECO:0000256" key="1">
    <source>
        <dbReference type="SAM" id="Phobius"/>
    </source>
</evidence>
<reference evidence="3 4" key="1">
    <citation type="submission" date="2020-08" db="EMBL/GenBank/DDBJ databases">
        <title>Genomic Encyclopedia of Type Strains, Phase IV (KMG-IV): sequencing the most valuable type-strain genomes for metagenomic binning, comparative biology and taxonomic classification.</title>
        <authorList>
            <person name="Goeker M."/>
        </authorList>
    </citation>
    <scope>NUCLEOTIDE SEQUENCE [LARGE SCALE GENOMIC DNA]</scope>
    <source>
        <strain evidence="3 4">DSM 27057</strain>
    </source>
</reference>
<dbReference type="Proteomes" id="UP000548867">
    <property type="component" value="Unassembled WGS sequence"/>
</dbReference>
<evidence type="ECO:0000313" key="4">
    <source>
        <dbReference type="Proteomes" id="UP000548867"/>
    </source>
</evidence>
<gene>
    <name evidence="3" type="ORF">GGR38_001853</name>
</gene>
<dbReference type="EMBL" id="JACIDX010000006">
    <property type="protein sequence ID" value="MBB3954904.1"/>
    <property type="molecule type" value="Genomic_DNA"/>
</dbReference>
<dbReference type="Pfam" id="PF20256">
    <property type="entry name" value="MoCoBD_2"/>
    <property type="match status" value="2"/>
</dbReference>
<dbReference type="InterPro" id="IPR046867">
    <property type="entry name" value="AldOxase/xan_DH_MoCoBD2"/>
</dbReference>
<dbReference type="RefSeq" id="WP_183624763.1">
    <property type="nucleotide sequence ID" value="NZ_JACIDX010000006.1"/>
</dbReference>
<dbReference type="EC" id="1.3.99.16" evidence="3"/>